<feature type="transmembrane region" description="Helical" evidence="5">
    <location>
        <begin position="140"/>
        <end position="160"/>
    </location>
</feature>
<evidence type="ECO:0000256" key="2">
    <source>
        <dbReference type="ARBA" id="ARBA00022692"/>
    </source>
</evidence>
<feature type="domain" description="NnrU" evidence="6">
    <location>
        <begin position="8"/>
        <end position="226"/>
    </location>
</feature>
<protein>
    <submittedName>
        <fullName evidence="7">NnrU family protein</fullName>
    </submittedName>
</protein>
<feature type="transmembrane region" description="Helical" evidence="5">
    <location>
        <begin position="72"/>
        <end position="94"/>
    </location>
</feature>
<reference evidence="7" key="1">
    <citation type="submission" date="2022-12" db="EMBL/GenBank/DDBJ databases">
        <title>Bacterial isolates from different developmental stages of Nematostella vectensis.</title>
        <authorList>
            <person name="Fraune S."/>
        </authorList>
    </citation>
    <scope>NUCLEOTIDE SEQUENCE</scope>
    <source>
        <strain evidence="7">G21630-S1</strain>
    </source>
</reference>
<comment type="caution">
    <text evidence="7">The sequence shown here is derived from an EMBL/GenBank/DDBJ whole genome shotgun (WGS) entry which is preliminary data.</text>
</comment>
<comment type="subcellular location">
    <subcellularLocation>
        <location evidence="1">Membrane</location>
        <topology evidence="1">Multi-pass membrane protein</topology>
    </subcellularLocation>
</comment>
<evidence type="ECO:0000256" key="3">
    <source>
        <dbReference type="ARBA" id="ARBA00022989"/>
    </source>
</evidence>
<sequence length="232" mass="25849">MFGGFGELVAAFAIFLCLHSIPPMRPVKQRLISLFGKRGYYLGYSLLSLLVIVWLLQTVWSAPYVELWPYEFWAARATAYLMLPASVLFFAGFLRPNPVSIGPAGGYRADRAGFVGIVRHPALWGFALWSGAHLLVNGDLAAVMFFGGLLLLSLGGMFIVDRRKKKLLGETAWRTLTENTSNLPFWGLFKGGNCRFVWMDVWAVITGSGFYLLVIWLHPFVVGVSPLSGFFE</sequence>
<evidence type="ECO:0000256" key="1">
    <source>
        <dbReference type="ARBA" id="ARBA00004141"/>
    </source>
</evidence>
<feature type="transmembrane region" description="Helical" evidence="5">
    <location>
        <begin position="196"/>
        <end position="217"/>
    </location>
</feature>
<keyword evidence="2 5" id="KW-0812">Transmembrane</keyword>
<proteinExistence type="predicted"/>
<evidence type="ECO:0000313" key="7">
    <source>
        <dbReference type="EMBL" id="MCZ4280339.1"/>
    </source>
</evidence>
<keyword evidence="4 5" id="KW-0472">Membrane</keyword>
<dbReference type="EMBL" id="JAPWGY010000002">
    <property type="protein sequence ID" value="MCZ4280339.1"/>
    <property type="molecule type" value="Genomic_DNA"/>
</dbReference>
<dbReference type="Pfam" id="PF07298">
    <property type="entry name" value="NnrU"/>
    <property type="match status" value="1"/>
</dbReference>
<keyword evidence="3 5" id="KW-1133">Transmembrane helix</keyword>
<evidence type="ECO:0000256" key="4">
    <source>
        <dbReference type="ARBA" id="ARBA00023136"/>
    </source>
</evidence>
<dbReference type="InterPro" id="IPR009915">
    <property type="entry name" value="NnrU_dom"/>
</dbReference>
<feature type="transmembrane region" description="Helical" evidence="5">
    <location>
        <begin position="6"/>
        <end position="27"/>
    </location>
</feature>
<keyword evidence="8" id="KW-1185">Reference proteome</keyword>
<feature type="transmembrane region" description="Helical" evidence="5">
    <location>
        <begin position="39"/>
        <end position="60"/>
    </location>
</feature>
<evidence type="ECO:0000259" key="6">
    <source>
        <dbReference type="Pfam" id="PF07298"/>
    </source>
</evidence>
<name>A0ABT4LGW2_9PROT</name>
<evidence type="ECO:0000313" key="8">
    <source>
        <dbReference type="Proteomes" id="UP001069802"/>
    </source>
</evidence>
<dbReference type="RefSeq" id="WP_269422547.1">
    <property type="nucleotide sequence ID" value="NZ_JAPWGY010000002.1"/>
</dbReference>
<evidence type="ECO:0000256" key="5">
    <source>
        <dbReference type="SAM" id="Phobius"/>
    </source>
</evidence>
<dbReference type="Proteomes" id="UP001069802">
    <property type="component" value="Unassembled WGS sequence"/>
</dbReference>
<accession>A0ABT4LGW2</accession>
<gene>
    <name evidence="7" type="ORF">O4H49_06100</name>
</gene>
<organism evidence="7 8">
    <name type="scientific">Kiloniella laminariae</name>
    <dbReference type="NCBI Taxonomy" id="454162"/>
    <lineage>
        <taxon>Bacteria</taxon>
        <taxon>Pseudomonadati</taxon>
        <taxon>Pseudomonadota</taxon>
        <taxon>Alphaproteobacteria</taxon>
        <taxon>Rhodospirillales</taxon>
        <taxon>Kiloniellaceae</taxon>
        <taxon>Kiloniella</taxon>
    </lineage>
</organism>
<feature type="transmembrane region" description="Helical" evidence="5">
    <location>
        <begin position="114"/>
        <end position="134"/>
    </location>
</feature>